<keyword evidence="10" id="KW-1185">Reference proteome</keyword>
<keyword evidence="6 8" id="KW-0472">Membrane</keyword>
<protein>
    <submittedName>
        <fullName evidence="9">SMR family transporter</fullName>
    </submittedName>
</protein>
<dbReference type="Pfam" id="PF00893">
    <property type="entry name" value="Multi_Drug_Res"/>
    <property type="match status" value="1"/>
</dbReference>
<comment type="caution">
    <text evidence="9">The sequence shown here is derived from an EMBL/GenBank/DDBJ whole genome shotgun (WGS) entry which is preliminary data.</text>
</comment>
<dbReference type="Gene3D" id="1.10.3730.20">
    <property type="match status" value="1"/>
</dbReference>
<evidence type="ECO:0000256" key="6">
    <source>
        <dbReference type="ARBA" id="ARBA00023136"/>
    </source>
</evidence>
<proteinExistence type="inferred from homology"/>
<dbReference type="RefSeq" id="WP_248631418.1">
    <property type="nucleotide sequence ID" value="NZ_JALPTH010000002.1"/>
</dbReference>
<keyword evidence="4 7" id="KW-0812">Transmembrane</keyword>
<evidence type="ECO:0000256" key="7">
    <source>
        <dbReference type="RuleBase" id="RU003942"/>
    </source>
</evidence>
<evidence type="ECO:0000256" key="1">
    <source>
        <dbReference type="ARBA" id="ARBA00004651"/>
    </source>
</evidence>
<feature type="transmembrane region" description="Helical" evidence="8">
    <location>
        <begin position="32"/>
        <end position="52"/>
    </location>
</feature>
<evidence type="ECO:0000313" key="10">
    <source>
        <dbReference type="Proteomes" id="UP001522868"/>
    </source>
</evidence>
<feature type="transmembrane region" description="Helical" evidence="8">
    <location>
        <begin position="86"/>
        <end position="106"/>
    </location>
</feature>
<gene>
    <name evidence="9" type="ORF">M1O15_02080</name>
</gene>
<accession>A0ABT0I4F7</accession>
<comment type="subcellular location">
    <subcellularLocation>
        <location evidence="1 7">Cell membrane</location>
        <topology evidence="1 7">Multi-pass membrane protein</topology>
    </subcellularLocation>
</comment>
<name>A0ABT0I4F7_9ACTN</name>
<evidence type="ECO:0000256" key="5">
    <source>
        <dbReference type="ARBA" id="ARBA00022989"/>
    </source>
</evidence>
<evidence type="ECO:0000256" key="4">
    <source>
        <dbReference type="ARBA" id="ARBA00022692"/>
    </source>
</evidence>
<dbReference type="PANTHER" id="PTHR30561">
    <property type="entry name" value="SMR FAMILY PROTON-DEPENDENT DRUG EFFLUX TRANSPORTER SUGE"/>
    <property type="match status" value="1"/>
</dbReference>
<sequence>MTWVFLVGAILSEVGATLSLRMASQPGGARTWFLAVGTGYLFAFALLTLALAEGLAIGVAYGIWAAVGVALTALASRLLFREPLTKVMGLGMVLIVAGVLFIELGAAH</sequence>
<keyword evidence="2" id="KW-0813">Transport</keyword>
<evidence type="ECO:0000313" key="9">
    <source>
        <dbReference type="EMBL" id="MCK8676223.1"/>
    </source>
</evidence>
<dbReference type="EMBL" id="JALPTH010000002">
    <property type="protein sequence ID" value="MCK8676223.1"/>
    <property type="molecule type" value="Genomic_DNA"/>
</dbReference>
<reference evidence="9 10" key="1">
    <citation type="submission" date="2022-04" db="EMBL/GenBank/DDBJ databases">
        <title>Streptomyces sp. nov. LCR6-01 isolated from Lichen of Dirinaria sp.</title>
        <authorList>
            <person name="Kanchanasin P."/>
            <person name="Tanasupawat S."/>
            <person name="Phongsopitanun W."/>
        </authorList>
    </citation>
    <scope>NUCLEOTIDE SEQUENCE [LARGE SCALE GENOMIC DNA]</scope>
    <source>
        <strain evidence="9 10">LCR6-01</strain>
    </source>
</reference>
<evidence type="ECO:0000256" key="2">
    <source>
        <dbReference type="ARBA" id="ARBA00022448"/>
    </source>
</evidence>
<keyword evidence="5 8" id="KW-1133">Transmembrane helix</keyword>
<evidence type="ECO:0000256" key="8">
    <source>
        <dbReference type="SAM" id="Phobius"/>
    </source>
</evidence>
<dbReference type="InterPro" id="IPR037185">
    <property type="entry name" value="EmrE-like"/>
</dbReference>
<keyword evidence="3" id="KW-1003">Cell membrane</keyword>
<dbReference type="SUPFAM" id="SSF103481">
    <property type="entry name" value="Multidrug resistance efflux transporter EmrE"/>
    <property type="match status" value="1"/>
</dbReference>
<dbReference type="Proteomes" id="UP001522868">
    <property type="component" value="Unassembled WGS sequence"/>
</dbReference>
<evidence type="ECO:0000256" key="3">
    <source>
        <dbReference type="ARBA" id="ARBA00022475"/>
    </source>
</evidence>
<dbReference type="InterPro" id="IPR045324">
    <property type="entry name" value="Small_multidrug_res"/>
</dbReference>
<dbReference type="InterPro" id="IPR000390">
    <property type="entry name" value="Small_drug/metabolite_transptr"/>
</dbReference>
<organism evidence="9 10">
    <name type="scientific">Streptomyces lichenis</name>
    <dbReference type="NCBI Taxonomy" id="2306967"/>
    <lineage>
        <taxon>Bacteria</taxon>
        <taxon>Bacillati</taxon>
        <taxon>Actinomycetota</taxon>
        <taxon>Actinomycetes</taxon>
        <taxon>Kitasatosporales</taxon>
        <taxon>Streptomycetaceae</taxon>
        <taxon>Streptomyces</taxon>
    </lineage>
</organism>
<dbReference type="PANTHER" id="PTHR30561:SF1">
    <property type="entry name" value="MULTIDRUG TRANSPORTER EMRE"/>
    <property type="match status" value="1"/>
</dbReference>
<comment type="similarity">
    <text evidence="7">Belongs to the drug/metabolite transporter (DMT) superfamily. Small multidrug resistance (SMR) (TC 2.A.7.1) family.</text>
</comment>
<feature type="transmembrane region" description="Helical" evidence="8">
    <location>
        <begin position="59"/>
        <end position="80"/>
    </location>
</feature>